<dbReference type="PANTHER" id="PTHR47960">
    <property type="entry name" value="DEAD-BOX ATP-DEPENDENT RNA HELICASE 50"/>
    <property type="match status" value="1"/>
</dbReference>
<dbReference type="EC" id="3.6.4.13" evidence="1"/>
<keyword evidence="2" id="KW-0547">Nucleotide-binding</keyword>
<gene>
    <name evidence="11" type="ORF">V9T40_013930</name>
</gene>
<dbReference type="PROSITE" id="PS51195">
    <property type="entry name" value="Q_MOTIF"/>
    <property type="match status" value="1"/>
</dbReference>
<dbReference type="GO" id="GO:0003724">
    <property type="term" value="F:RNA helicase activity"/>
    <property type="evidence" value="ECO:0007669"/>
    <property type="project" value="UniProtKB-EC"/>
</dbReference>
<feature type="short sequence motif" description="Q motif" evidence="6">
    <location>
        <begin position="185"/>
        <end position="213"/>
    </location>
</feature>
<comment type="caution">
    <text evidence="11">The sequence shown here is derived from an EMBL/GenBank/DDBJ whole genome shotgun (WGS) entry which is preliminary data.</text>
</comment>
<dbReference type="AlphaFoldDB" id="A0AAN9TPY4"/>
<keyword evidence="4" id="KW-0347">Helicase</keyword>
<keyword evidence="3" id="KW-0378">Hydrolase</keyword>
<protein>
    <recommendedName>
        <fullName evidence="1">RNA helicase</fullName>
        <ecNumber evidence="1">3.6.4.13</ecNumber>
    </recommendedName>
</protein>
<dbReference type="InterPro" id="IPR001650">
    <property type="entry name" value="Helicase_C-like"/>
</dbReference>
<evidence type="ECO:0000313" key="12">
    <source>
        <dbReference type="Proteomes" id="UP001367676"/>
    </source>
</evidence>
<dbReference type="SMART" id="SM00490">
    <property type="entry name" value="HELICc"/>
    <property type="match status" value="1"/>
</dbReference>
<keyword evidence="5" id="KW-0067">ATP-binding</keyword>
<accession>A0AAN9TPY4</accession>
<feature type="domain" description="Helicase ATP-binding" evidence="8">
    <location>
        <begin position="216"/>
        <end position="403"/>
    </location>
</feature>
<evidence type="ECO:0000256" key="7">
    <source>
        <dbReference type="SAM" id="MobiDB-lite"/>
    </source>
</evidence>
<organism evidence="11 12">
    <name type="scientific">Parthenolecanium corni</name>
    <dbReference type="NCBI Taxonomy" id="536013"/>
    <lineage>
        <taxon>Eukaryota</taxon>
        <taxon>Metazoa</taxon>
        <taxon>Ecdysozoa</taxon>
        <taxon>Arthropoda</taxon>
        <taxon>Hexapoda</taxon>
        <taxon>Insecta</taxon>
        <taxon>Pterygota</taxon>
        <taxon>Neoptera</taxon>
        <taxon>Paraneoptera</taxon>
        <taxon>Hemiptera</taxon>
        <taxon>Sternorrhyncha</taxon>
        <taxon>Coccoidea</taxon>
        <taxon>Coccidae</taxon>
        <taxon>Parthenolecanium</taxon>
    </lineage>
</organism>
<proteinExistence type="predicted"/>
<dbReference type="GO" id="GO:0005524">
    <property type="term" value="F:ATP binding"/>
    <property type="evidence" value="ECO:0007669"/>
    <property type="project" value="UniProtKB-KW"/>
</dbReference>
<dbReference type="EMBL" id="JBBCAQ010000033">
    <property type="protein sequence ID" value="KAK7582485.1"/>
    <property type="molecule type" value="Genomic_DNA"/>
</dbReference>
<dbReference type="InterPro" id="IPR027417">
    <property type="entry name" value="P-loop_NTPase"/>
</dbReference>
<feature type="domain" description="Helicase C-terminal" evidence="9">
    <location>
        <begin position="435"/>
        <end position="583"/>
    </location>
</feature>
<name>A0AAN9TPY4_9HEMI</name>
<evidence type="ECO:0000256" key="2">
    <source>
        <dbReference type="ARBA" id="ARBA00022741"/>
    </source>
</evidence>
<evidence type="ECO:0000256" key="6">
    <source>
        <dbReference type="PROSITE-ProRule" id="PRU00552"/>
    </source>
</evidence>
<dbReference type="GO" id="GO:0003676">
    <property type="term" value="F:nucleic acid binding"/>
    <property type="evidence" value="ECO:0007669"/>
    <property type="project" value="InterPro"/>
</dbReference>
<dbReference type="InterPro" id="IPR014014">
    <property type="entry name" value="RNA_helicase_DEAD_Q_motif"/>
</dbReference>
<dbReference type="PROSITE" id="PS51194">
    <property type="entry name" value="HELICASE_CTER"/>
    <property type="match status" value="1"/>
</dbReference>
<evidence type="ECO:0000259" key="8">
    <source>
        <dbReference type="PROSITE" id="PS51192"/>
    </source>
</evidence>
<dbReference type="InterPro" id="IPR014001">
    <property type="entry name" value="Helicase_ATP-bd"/>
</dbReference>
<feature type="region of interest" description="Disordered" evidence="7">
    <location>
        <begin position="589"/>
        <end position="616"/>
    </location>
</feature>
<evidence type="ECO:0000313" key="11">
    <source>
        <dbReference type="EMBL" id="KAK7582485.1"/>
    </source>
</evidence>
<feature type="compositionally biased region" description="Basic and acidic residues" evidence="7">
    <location>
        <begin position="599"/>
        <end position="616"/>
    </location>
</feature>
<evidence type="ECO:0000259" key="9">
    <source>
        <dbReference type="PROSITE" id="PS51194"/>
    </source>
</evidence>
<feature type="domain" description="DEAD-box RNA helicase Q" evidence="10">
    <location>
        <begin position="185"/>
        <end position="213"/>
    </location>
</feature>
<evidence type="ECO:0000256" key="3">
    <source>
        <dbReference type="ARBA" id="ARBA00022801"/>
    </source>
</evidence>
<evidence type="ECO:0000259" key="10">
    <source>
        <dbReference type="PROSITE" id="PS51195"/>
    </source>
</evidence>
<dbReference type="SMART" id="SM00487">
    <property type="entry name" value="DEXDc"/>
    <property type="match status" value="1"/>
</dbReference>
<evidence type="ECO:0000256" key="1">
    <source>
        <dbReference type="ARBA" id="ARBA00012552"/>
    </source>
</evidence>
<reference evidence="11 12" key="1">
    <citation type="submission" date="2024-03" db="EMBL/GenBank/DDBJ databases">
        <title>Adaptation during the transition from Ophiocordyceps entomopathogen to insect associate is accompanied by gene loss and intensified selection.</title>
        <authorList>
            <person name="Ward C.M."/>
            <person name="Onetto C.A."/>
            <person name="Borneman A.R."/>
        </authorList>
    </citation>
    <scope>NUCLEOTIDE SEQUENCE [LARGE SCALE GENOMIC DNA]</scope>
    <source>
        <strain evidence="11">AWRI1</strain>
        <tissue evidence="11">Single Adult Female</tissue>
    </source>
</reference>
<dbReference type="CDD" id="cd18787">
    <property type="entry name" value="SF2_C_DEAD"/>
    <property type="match status" value="1"/>
</dbReference>
<dbReference type="SUPFAM" id="SSF52540">
    <property type="entry name" value="P-loop containing nucleoside triphosphate hydrolases"/>
    <property type="match status" value="1"/>
</dbReference>
<dbReference type="GO" id="GO:0016787">
    <property type="term" value="F:hydrolase activity"/>
    <property type="evidence" value="ECO:0007669"/>
    <property type="project" value="UniProtKB-KW"/>
</dbReference>
<evidence type="ECO:0000256" key="5">
    <source>
        <dbReference type="ARBA" id="ARBA00022840"/>
    </source>
</evidence>
<dbReference type="Pfam" id="PF00271">
    <property type="entry name" value="Helicase_C"/>
    <property type="match status" value="1"/>
</dbReference>
<keyword evidence="12" id="KW-1185">Reference proteome</keyword>
<sequence>MTLLHKMLVDHRRRRRPVVQKNPLSEVPLAVCAAAIEKASIPTPPPPAVPSNVINCGEEGDTTDTTHVQNELPQRSRTTTTVRLPLKYPASVPAHTAHTAIRNIHQHQHTSINKERTLERTYQDKHDPVIMCKDKSKNHYRNQTYSKFKPVPLASENWKSYKSTGDYFTIHIYTKDYELPESPKIKFEDSNVSPQIINILQENNINYMSPVQEKSIPIIAGGYNTLIAGEAGCGKTLAYLIPILENILEWKKNKKDRYNAPFVIILTPSRELSEQIEDVIKLFKSLDIKVHKLFGSHFKSKAFNPRVDDIDILVSTVGAISKYIATGIYSLENVRHIVLDEADALLDDSFNDTTVGFLRRFKFRAGPSENEEKIGTQLSLVSATMPTSLSDLLGEIIELDFFEKVTTSHLHKTMPHVPQKFMRVNKSTKPAYLLQIARANYKSKVPSIIFCNDSSTCNWLSLFLNSNNVKNINLNGEMDWKLRRERFKQFQNGEYDILVCTSIAARGLDTCRVQHVINYEFPAFIADYIHRCGRTGRLGSKVPGKVTNLISSKNEINLTQNIEKSARMMTEFENVNANIKRIITFKGASSQSDMDWSDISEKEDQYDSENEKKEEK</sequence>
<evidence type="ECO:0000256" key="4">
    <source>
        <dbReference type="ARBA" id="ARBA00022806"/>
    </source>
</evidence>
<dbReference type="PROSITE" id="PS51192">
    <property type="entry name" value="HELICASE_ATP_BIND_1"/>
    <property type="match status" value="1"/>
</dbReference>
<dbReference type="Proteomes" id="UP001367676">
    <property type="component" value="Unassembled WGS sequence"/>
</dbReference>
<dbReference type="Gene3D" id="3.40.50.300">
    <property type="entry name" value="P-loop containing nucleotide triphosphate hydrolases"/>
    <property type="match status" value="2"/>
</dbReference>
<dbReference type="Pfam" id="PF00270">
    <property type="entry name" value="DEAD"/>
    <property type="match status" value="1"/>
</dbReference>
<dbReference type="InterPro" id="IPR011545">
    <property type="entry name" value="DEAD/DEAH_box_helicase_dom"/>
</dbReference>